<evidence type="ECO:0000313" key="10">
    <source>
        <dbReference type="Proteomes" id="UP000001208"/>
    </source>
</evidence>
<dbReference type="eggNOG" id="COG1008">
    <property type="taxonomic scope" value="Bacteria"/>
</dbReference>
<proteinExistence type="inferred from homology"/>
<feature type="transmembrane region" description="Helical" evidence="7">
    <location>
        <begin position="460"/>
        <end position="479"/>
    </location>
</feature>
<dbReference type="OrthoDB" id="9811718at2"/>
<evidence type="ECO:0000313" key="9">
    <source>
        <dbReference type="EMBL" id="ACF14937.1"/>
    </source>
</evidence>
<feature type="transmembrane region" description="Helical" evidence="7">
    <location>
        <begin position="419"/>
        <end position="439"/>
    </location>
</feature>
<dbReference type="GO" id="GO:0048039">
    <property type="term" value="F:ubiquinone binding"/>
    <property type="evidence" value="ECO:0007669"/>
    <property type="project" value="TreeGrafter"/>
</dbReference>
<comment type="subcellular location">
    <subcellularLocation>
        <location evidence="1">Endomembrane system</location>
        <topology evidence="1">Multi-pass membrane protein</topology>
    </subcellularLocation>
    <subcellularLocation>
        <location evidence="6">Membrane</location>
        <topology evidence="6">Multi-pass membrane protein</topology>
    </subcellularLocation>
</comment>
<dbReference type="AlphaFoldDB" id="B3QXM2"/>
<dbReference type="GO" id="GO:0042773">
    <property type="term" value="P:ATP synthesis coupled electron transport"/>
    <property type="evidence" value="ECO:0007669"/>
    <property type="project" value="InterPro"/>
</dbReference>
<dbReference type="HOGENOM" id="CLU_007100_4_4_10"/>
<keyword evidence="4 7" id="KW-1133">Transmembrane helix</keyword>
<feature type="transmembrane region" description="Helical" evidence="7">
    <location>
        <begin position="379"/>
        <end position="407"/>
    </location>
</feature>
<organism evidence="9 10">
    <name type="scientific">Chloroherpeton thalassium (strain ATCC 35110 / GB-78)</name>
    <dbReference type="NCBI Taxonomy" id="517418"/>
    <lineage>
        <taxon>Bacteria</taxon>
        <taxon>Pseudomonadati</taxon>
        <taxon>Chlorobiota</taxon>
        <taxon>Chlorobiia</taxon>
        <taxon>Chlorobiales</taxon>
        <taxon>Chloroherpetonaceae</taxon>
        <taxon>Chloroherpeton</taxon>
    </lineage>
</organism>
<evidence type="ECO:0000256" key="6">
    <source>
        <dbReference type="RuleBase" id="RU000320"/>
    </source>
</evidence>
<evidence type="ECO:0000256" key="7">
    <source>
        <dbReference type="SAM" id="Phobius"/>
    </source>
</evidence>
<dbReference type="PANTHER" id="PTHR43507">
    <property type="entry name" value="NADH-UBIQUINONE OXIDOREDUCTASE CHAIN 4"/>
    <property type="match status" value="1"/>
</dbReference>
<dbReference type="GO" id="GO:0016020">
    <property type="term" value="C:membrane"/>
    <property type="evidence" value="ECO:0007669"/>
    <property type="project" value="UniProtKB-SubCell"/>
</dbReference>
<name>B3QXM2_CHLT3</name>
<evidence type="ECO:0000256" key="3">
    <source>
        <dbReference type="ARBA" id="ARBA00022692"/>
    </source>
</evidence>
<dbReference type="KEGG" id="cts:Ctha_2488"/>
<keyword evidence="5 7" id="KW-0472">Membrane</keyword>
<dbReference type="GO" id="GO:0012505">
    <property type="term" value="C:endomembrane system"/>
    <property type="evidence" value="ECO:0007669"/>
    <property type="project" value="UniProtKB-SubCell"/>
</dbReference>
<evidence type="ECO:0000256" key="1">
    <source>
        <dbReference type="ARBA" id="ARBA00004127"/>
    </source>
</evidence>
<dbReference type="GO" id="GO:0015990">
    <property type="term" value="P:electron transport coupled proton transport"/>
    <property type="evidence" value="ECO:0007669"/>
    <property type="project" value="TreeGrafter"/>
</dbReference>
<dbReference type="PANTHER" id="PTHR43507:SF1">
    <property type="entry name" value="NADH-UBIQUINONE OXIDOREDUCTASE CHAIN 4"/>
    <property type="match status" value="1"/>
</dbReference>
<accession>B3QXM2</accession>
<keyword evidence="3 6" id="KW-0812">Transmembrane</keyword>
<dbReference type="EC" id="1.6.99.5" evidence="9"/>
<dbReference type="InterPro" id="IPR010227">
    <property type="entry name" value="NADH_Q_OxRdtase_chainM/4"/>
</dbReference>
<feature type="transmembrane region" description="Helical" evidence="7">
    <location>
        <begin position="281"/>
        <end position="302"/>
    </location>
</feature>
<evidence type="ECO:0000259" key="8">
    <source>
        <dbReference type="Pfam" id="PF00361"/>
    </source>
</evidence>
<dbReference type="Pfam" id="PF00361">
    <property type="entry name" value="Proton_antipo_M"/>
    <property type="match status" value="1"/>
</dbReference>
<feature type="transmembrane region" description="Helical" evidence="7">
    <location>
        <begin position="251"/>
        <end position="269"/>
    </location>
</feature>
<dbReference type="STRING" id="517418.Ctha_2488"/>
<feature type="transmembrane region" description="Helical" evidence="7">
    <location>
        <begin position="217"/>
        <end position="239"/>
    </location>
</feature>
<feature type="transmembrane region" description="Helical" evidence="7">
    <location>
        <begin position="137"/>
        <end position="156"/>
    </location>
</feature>
<keyword evidence="10" id="KW-1185">Reference proteome</keyword>
<dbReference type="NCBIfam" id="TIGR01972">
    <property type="entry name" value="NDH_I_M"/>
    <property type="match status" value="1"/>
</dbReference>
<feature type="transmembrane region" description="Helical" evidence="7">
    <location>
        <begin position="333"/>
        <end position="358"/>
    </location>
</feature>
<feature type="transmembrane region" description="Helical" evidence="7">
    <location>
        <begin position="309"/>
        <end position="327"/>
    </location>
</feature>
<dbReference type="Proteomes" id="UP000001208">
    <property type="component" value="Chromosome"/>
</dbReference>
<evidence type="ECO:0000256" key="5">
    <source>
        <dbReference type="ARBA" id="ARBA00023136"/>
    </source>
</evidence>
<dbReference type="GO" id="GO:0003954">
    <property type="term" value="F:NADH dehydrogenase activity"/>
    <property type="evidence" value="ECO:0007669"/>
    <property type="project" value="TreeGrafter"/>
</dbReference>
<evidence type="ECO:0000256" key="2">
    <source>
        <dbReference type="ARBA" id="ARBA00009025"/>
    </source>
</evidence>
<feature type="transmembrane region" description="Helical" evidence="7">
    <location>
        <begin position="115"/>
        <end position="131"/>
    </location>
</feature>
<keyword evidence="9" id="KW-0560">Oxidoreductase</keyword>
<feature type="transmembrane region" description="Helical" evidence="7">
    <location>
        <begin position="76"/>
        <end position="103"/>
    </location>
</feature>
<reference evidence="9 10" key="1">
    <citation type="submission" date="2008-06" db="EMBL/GenBank/DDBJ databases">
        <title>Complete sequence of Chloroherpeton thalassium ATCC 35110.</title>
        <authorList>
            <consortium name="US DOE Joint Genome Institute"/>
            <person name="Lucas S."/>
            <person name="Copeland A."/>
            <person name="Lapidus A."/>
            <person name="Glavina del Rio T."/>
            <person name="Dalin E."/>
            <person name="Tice H."/>
            <person name="Bruce D."/>
            <person name="Goodwin L."/>
            <person name="Pitluck S."/>
            <person name="Schmutz J."/>
            <person name="Larimer F."/>
            <person name="Land M."/>
            <person name="Hauser L."/>
            <person name="Kyrpides N."/>
            <person name="Mikhailova N."/>
            <person name="Liu Z."/>
            <person name="Li T."/>
            <person name="Zhao F."/>
            <person name="Overmann J."/>
            <person name="Bryant D.A."/>
            <person name="Richardson P."/>
        </authorList>
    </citation>
    <scope>NUCLEOTIDE SEQUENCE [LARGE SCALE GENOMIC DNA]</scope>
    <source>
        <strain evidence="10">ATCC 35110 / GB-78</strain>
    </source>
</reference>
<feature type="domain" description="NADH:quinone oxidoreductase/Mrp antiporter transmembrane" evidence="8">
    <location>
        <begin position="132"/>
        <end position="423"/>
    </location>
</feature>
<feature type="transmembrane region" description="Helical" evidence="7">
    <location>
        <begin position="6"/>
        <end position="23"/>
    </location>
</feature>
<feature type="transmembrane region" description="Helical" evidence="7">
    <location>
        <begin position="168"/>
        <end position="188"/>
    </location>
</feature>
<protein>
    <submittedName>
        <fullName evidence="9">Proton-translocating NADH-quinone oxidoreductase, chain M</fullName>
        <ecNumber evidence="9">1.6.99.5</ecNumber>
    </submittedName>
</protein>
<dbReference type="InterPro" id="IPR003918">
    <property type="entry name" value="NADH_UbQ_OxRdtase"/>
</dbReference>
<dbReference type="RefSeq" id="WP_012501019.1">
    <property type="nucleotide sequence ID" value="NC_011026.1"/>
</dbReference>
<sequence length="513" mass="56776">MSGSFLSVAIFLPLILGLPLFLFPSKSETAIKSYTFVVSLLTFLVSCFLFYQFDVNKGLQFQHEALTHWLGANMDISYLVALDGISILLFVFTAFLFPIVIASSWNDVHKQTREYHFFMLMLETGILGVFASTDLFLFYIFWEAMLIPMYFIIGIWGGKNKIYAATKFFIYTMVGSLLMLVGIIYLGYLGAEVNGGIFTTNYEKLRSLHLSSSTESLLFWLFGISFFIKVPLFPLHTWLPDAHTEAPTAGSVVLAGVLLKMGTYGLIRFNLSLFPHASYEFASLISILAVIGIIYGALVAMVQPDVKKLVAYSSVSHLGFVVLGIFACTEEALQGAIIQMINHGLSTGLLFMLIGMIYSRRHTRQIADFGGIKKSMPTFAAFFLIATLASVGLPGLNGFIGEFLILIGSFNSAVLSSSYFAIFAAVGVILSAVYMLPMFQKVFLGDITHEENRTLVDLSGREIAVSALMILFIVWIGFFPSPFMKLSDKSAKETVEHVLNTNEIQSAALSQKH</sequence>
<evidence type="ECO:0000256" key="4">
    <source>
        <dbReference type="ARBA" id="ARBA00022989"/>
    </source>
</evidence>
<dbReference type="GO" id="GO:0008137">
    <property type="term" value="F:NADH dehydrogenase (ubiquinone) activity"/>
    <property type="evidence" value="ECO:0007669"/>
    <property type="project" value="InterPro"/>
</dbReference>
<dbReference type="InterPro" id="IPR001750">
    <property type="entry name" value="ND/Mrp_TM"/>
</dbReference>
<feature type="transmembrane region" description="Helical" evidence="7">
    <location>
        <begin position="35"/>
        <end position="53"/>
    </location>
</feature>
<dbReference type="EMBL" id="CP001100">
    <property type="protein sequence ID" value="ACF14937.1"/>
    <property type="molecule type" value="Genomic_DNA"/>
</dbReference>
<comment type="similarity">
    <text evidence="2">Belongs to the complex I subunit 4 family.</text>
</comment>
<dbReference type="PRINTS" id="PR01437">
    <property type="entry name" value="NUOXDRDTASE4"/>
</dbReference>
<gene>
    <name evidence="9" type="ordered locus">Ctha_2488</name>
</gene>